<name>A0ACB9QYD1_9MYRT</name>
<keyword evidence="2" id="KW-1185">Reference proteome</keyword>
<organism evidence="1 2">
    <name type="scientific">Melastoma candidum</name>
    <dbReference type="NCBI Taxonomy" id="119954"/>
    <lineage>
        <taxon>Eukaryota</taxon>
        <taxon>Viridiplantae</taxon>
        <taxon>Streptophyta</taxon>
        <taxon>Embryophyta</taxon>
        <taxon>Tracheophyta</taxon>
        <taxon>Spermatophyta</taxon>
        <taxon>Magnoliopsida</taxon>
        <taxon>eudicotyledons</taxon>
        <taxon>Gunneridae</taxon>
        <taxon>Pentapetalae</taxon>
        <taxon>rosids</taxon>
        <taxon>malvids</taxon>
        <taxon>Myrtales</taxon>
        <taxon>Melastomataceae</taxon>
        <taxon>Melastomatoideae</taxon>
        <taxon>Melastomateae</taxon>
        <taxon>Melastoma</taxon>
    </lineage>
</organism>
<proteinExistence type="predicted"/>
<dbReference type="Proteomes" id="UP001057402">
    <property type="component" value="Chromosome 4"/>
</dbReference>
<gene>
    <name evidence="1" type="ORF">MLD38_009990</name>
</gene>
<accession>A0ACB9QYD1</accession>
<comment type="caution">
    <text evidence="1">The sequence shown here is derived from an EMBL/GenBank/DDBJ whole genome shotgun (WGS) entry which is preliminary data.</text>
</comment>
<evidence type="ECO:0000313" key="2">
    <source>
        <dbReference type="Proteomes" id="UP001057402"/>
    </source>
</evidence>
<protein>
    <submittedName>
        <fullName evidence="1">Uncharacterized protein</fullName>
    </submittedName>
</protein>
<evidence type="ECO:0000313" key="1">
    <source>
        <dbReference type="EMBL" id="KAI4371664.1"/>
    </source>
</evidence>
<reference evidence="2" key="1">
    <citation type="journal article" date="2023" name="Front. Plant Sci.">
        <title>Chromosomal-level genome assembly of Melastoma candidum provides insights into trichome evolution.</title>
        <authorList>
            <person name="Zhong Y."/>
            <person name="Wu W."/>
            <person name="Sun C."/>
            <person name="Zou P."/>
            <person name="Liu Y."/>
            <person name="Dai S."/>
            <person name="Zhou R."/>
        </authorList>
    </citation>
    <scope>NUCLEOTIDE SEQUENCE [LARGE SCALE GENOMIC DNA]</scope>
</reference>
<dbReference type="EMBL" id="CM042883">
    <property type="protein sequence ID" value="KAI4371664.1"/>
    <property type="molecule type" value="Genomic_DNA"/>
</dbReference>
<sequence length="161" mass="18149">MHDSFLGFFRSLISIILEPEDVSTQLVRGSPPSVSGDEPKSSNSDPLNLRRLRDEDFETKSGAEIMENPMSGEDQGVISEDPTNPTRPKRKRYHRHTQRQIQELESLNMNATRIQFLKAENEKLRTDNLRYREALANTSCPNCGDPAALGESVIRRAAATH</sequence>